<dbReference type="PANTHER" id="PTHR10030:SF37">
    <property type="entry name" value="ALPHA-L-FUCOSIDASE-RELATED"/>
    <property type="match status" value="1"/>
</dbReference>
<proteinExistence type="inferred from homology"/>
<dbReference type="Gene3D" id="3.20.20.80">
    <property type="entry name" value="Glycosidases"/>
    <property type="match status" value="1"/>
</dbReference>
<evidence type="ECO:0000256" key="6">
    <source>
        <dbReference type="ARBA" id="ARBA00023295"/>
    </source>
</evidence>
<keyword evidence="6 8" id="KW-0326">Glycosidase</keyword>
<sequence>MKKSFERTTRRGFALSIRYILFLLVLASTIEGNANGQWAPLVADSSAASRIQWWRDAKFGLFIHWGLYAIPGRGEWIQWDEQIPNGEYAKLADEFHPEKFDPDAWAATAKNAGMKYVVLTSRHHDGFALFDDPKSNFTSVKSAAHKDIVVDYVTAVRKAGLRVGLYYSPLDWRYPGFFFPDIYQANALEMRDQYHRQLNELASHYGKLDIVWFDGGGANWLGFGGVQFKGGWHARPKDENYTGTFSWKDEEALSSLRSLQPSVIVNDRTDAPADFRSREGDGAMGAFENHYPWELCSTITEGAWGYQPDAKVKSFDSIIRLLVGAVGRDGNFLLNVGARPDGQIDPLQVQRLKEVGSWLHNYGDSIYGTRGGPYLPGDYGVSTYHDKTIYLHILNRPEKRLRLPPLQAKLISCSSPTGEHAQCTQTVAGVDIVLAENPTGNAPVDTIVALSIASPASDIAQISTKADTPATAPVAADIKK</sequence>
<dbReference type="GO" id="GO:0006004">
    <property type="term" value="P:fucose metabolic process"/>
    <property type="evidence" value="ECO:0007669"/>
    <property type="project" value="InterPro"/>
</dbReference>
<accession>A0A7W7ZHE1</accession>
<comment type="function">
    <text evidence="1">Alpha-L-fucosidase is responsible for hydrolyzing the alpha-1,6-linked fucose joined to the reducing-end N-acetylglucosamine of the carbohydrate moieties of glycoproteins.</text>
</comment>
<dbReference type="EMBL" id="JACHIP010000005">
    <property type="protein sequence ID" value="MBB5059306.1"/>
    <property type="molecule type" value="Genomic_DNA"/>
</dbReference>
<evidence type="ECO:0000256" key="4">
    <source>
        <dbReference type="ARBA" id="ARBA00022729"/>
    </source>
</evidence>
<reference evidence="8 9" key="1">
    <citation type="submission" date="2020-08" db="EMBL/GenBank/DDBJ databases">
        <title>Genomic Encyclopedia of Type Strains, Phase IV (KMG-V): Genome sequencing to study the core and pangenomes of soil and plant-associated prokaryotes.</title>
        <authorList>
            <person name="Whitman W."/>
        </authorList>
    </citation>
    <scope>NUCLEOTIDE SEQUENCE [LARGE SCALE GENOMIC DNA]</scope>
    <source>
        <strain evidence="8 9">M8UP14</strain>
    </source>
</reference>
<dbReference type="RefSeq" id="WP_184220517.1">
    <property type="nucleotide sequence ID" value="NZ_JACHIP010000005.1"/>
</dbReference>
<name>A0A7W7ZHE1_9BACT</name>
<dbReference type="SMART" id="SM00812">
    <property type="entry name" value="Alpha_L_fucos"/>
    <property type="match status" value="1"/>
</dbReference>
<evidence type="ECO:0000256" key="2">
    <source>
        <dbReference type="ARBA" id="ARBA00007951"/>
    </source>
</evidence>
<dbReference type="AlphaFoldDB" id="A0A7W7ZHE1"/>
<protein>
    <recommendedName>
        <fullName evidence="3">alpha-L-fucosidase</fullName>
        <ecNumber evidence="3">3.2.1.51</ecNumber>
    </recommendedName>
</protein>
<evidence type="ECO:0000313" key="9">
    <source>
        <dbReference type="Proteomes" id="UP000540989"/>
    </source>
</evidence>
<dbReference type="EC" id="3.2.1.51" evidence="3"/>
<dbReference type="GO" id="GO:0004560">
    <property type="term" value="F:alpha-L-fucosidase activity"/>
    <property type="evidence" value="ECO:0007669"/>
    <property type="project" value="UniProtKB-EC"/>
</dbReference>
<dbReference type="InterPro" id="IPR016286">
    <property type="entry name" value="FUC_metazoa-typ"/>
</dbReference>
<dbReference type="Pfam" id="PF01120">
    <property type="entry name" value="Alpha_L_fucos"/>
    <property type="match status" value="1"/>
</dbReference>
<dbReference type="Proteomes" id="UP000540989">
    <property type="component" value="Unassembled WGS sequence"/>
</dbReference>
<gene>
    <name evidence="8" type="ORF">HDF16_004029</name>
</gene>
<dbReference type="InterPro" id="IPR057739">
    <property type="entry name" value="Glyco_hydro_29_N"/>
</dbReference>
<dbReference type="PANTHER" id="PTHR10030">
    <property type="entry name" value="ALPHA-L-FUCOSIDASE"/>
    <property type="match status" value="1"/>
</dbReference>
<dbReference type="SUPFAM" id="SSF51445">
    <property type="entry name" value="(Trans)glycosidases"/>
    <property type="match status" value="1"/>
</dbReference>
<evidence type="ECO:0000313" key="8">
    <source>
        <dbReference type="EMBL" id="MBB5059306.1"/>
    </source>
</evidence>
<dbReference type="GO" id="GO:0016139">
    <property type="term" value="P:glycoside catabolic process"/>
    <property type="evidence" value="ECO:0007669"/>
    <property type="project" value="TreeGrafter"/>
</dbReference>
<comment type="similarity">
    <text evidence="2">Belongs to the glycosyl hydrolase 29 family.</text>
</comment>
<keyword evidence="5 8" id="KW-0378">Hydrolase</keyword>
<dbReference type="InterPro" id="IPR000933">
    <property type="entry name" value="Glyco_hydro_29"/>
</dbReference>
<dbReference type="PRINTS" id="PR00741">
    <property type="entry name" value="GLHYDRLASE29"/>
</dbReference>
<comment type="caution">
    <text evidence="8">The sequence shown here is derived from an EMBL/GenBank/DDBJ whole genome shotgun (WGS) entry which is preliminary data.</text>
</comment>
<evidence type="ECO:0000256" key="5">
    <source>
        <dbReference type="ARBA" id="ARBA00022801"/>
    </source>
</evidence>
<dbReference type="GO" id="GO:0005764">
    <property type="term" value="C:lysosome"/>
    <property type="evidence" value="ECO:0007669"/>
    <property type="project" value="TreeGrafter"/>
</dbReference>
<evidence type="ECO:0000256" key="1">
    <source>
        <dbReference type="ARBA" id="ARBA00004071"/>
    </source>
</evidence>
<keyword evidence="4" id="KW-0732">Signal</keyword>
<organism evidence="8 9">
    <name type="scientific">Granulicella aggregans</name>
    <dbReference type="NCBI Taxonomy" id="474949"/>
    <lineage>
        <taxon>Bacteria</taxon>
        <taxon>Pseudomonadati</taxon>
        <taxon>Acidobacteriota</taxon>
        <taxon>Terriglobia</taxon>
        <taxon>Terriglobales</taxon>
        <taxon>Acidobacteriaceae</taxon>
        <taxon>Granulicella</taxon>
    </lineage>
</organism>
<evidence type="ECO:0000256" key="3">
    <source>
        <dbReference type="ARBA" id="ARBA00012662"/>
    </source>
</evidence>
<keyword evidence="9" id="KW-1185">Reference proteome</keyword>
<feature type="domain" description="Glycoside hydrolase family 29 N-terminal" evidence="7">
    <location>
        <begin position="33"/>
        <end position="364"/>
    </location>
</feature>
<dbReference type="InterPro" id="IPR017853">
    <property type="entry name" value="GH"/>
</dbReference>
<evidence type="ECO:0000259" key="7">
    <source>
        <dbReference type="Pfam" id="PF01120"/>
    </source>
</evidence>